<dbReference type="EMBL" id="MKGI01000043">
    <property type="protein sequence ID" value="OEL11255.1"/>
    <property type="molecule type" value="Genomic_DNA"/>
</dbReference>
<dbReference type="RefSeq" id="WP_069798210.1">
    <property type="nucleotide sequence ID" value="NZ_CP034157.1"/>
</dbReference>
<dbReference type="KEGG" id="cnr:EB819_03905"/>
<proteinExistence type="predicted"/>
<dbReference type="Proteomes" id="UP000095601">
    <property type="component" value="Unassembled WGS sequence"/>
</dbReference>
<gene>
    <name evidence="1" type="ORF">BHF72_2124</name>
</gene>
<evidence type="ECO:0000313" key="1">
    <source>
        <dbReference type="EMBL" id="OEL11255.1"/>
    </source>
</evidence>
<organism evidence="1 2">
    <name type="scientific">Cloacibacterium normanense</name>
    <dbReference type="NCBI Taxonomy" id="237258"/>
    <lineage>
        <taxon>Bacteria</taxon>
        <taxon>Pseudomonadati</taxon>
        <taxon>Bacteroidota</taxon>
        <taxon>Flavobacteriia</taxon>
        <taxon>Flavobacteriales</taxon>
        <taxon>Weeksellaceae</taxon>
    </lineage>
</organism>
<comment type="caution">
    <text evidence="1">The sequence shown here is derived from an EMBL/GenBank/DDBJ whole genome shotgun (WGS) entry which is preliminary data.</text>
</comment>
<keyword evidence="2" id="KW-1185">Reference proteome</keyword>
<reference evidence="1 2" key="1">
    <citation type="submission" date="2016-09" db="EMBL/GenBank/DDBJ databases">
        <authorList>
            <person name="Capua I."/>
            <person name="De Benedictis P."/>
            <person name="Joannis T."/>
            <person name="Lombin L.H."/>
            <person name="Cattoli G."/>
        </authorList>
    </citation>
    <scope>NUCLEOTIDE SEQUENCE [LARGE SCALE GENOMIC DNA]</scope>
    <source>
        <strain evidence="1 2">NRS-1</strain>
    </source>
</reference>
<accession>A0A1E5UF00</accession>
<dbReference type="AlphaFoldDB" id="A0A1E5UF00"/>
<name>A0A1E5UF00_9FLAO</name>
<dbReference type="STRING" id="237258.SAMN04489756_10114"/>
<protein>
    <submittedName>
        <fullName evidence="1">Uncharacterized protein</fullName>
    </submittedName>
</protein>
<evidence type="ECO:0000313" key="2">
    <source>
        <dbReference type="Proteomes" id="UP000095601"/>
    </source>
</evidence>
<sequence length="185" mass="21965">MNENKNPQITLTKSSSVSEILLENDNNAKEIFKNLKQNLYNVEHWNLVKDKEHCHFQLCNKHGEEKMGKIENGDLIRICVTDENQKTTCYDWFQIRDLEETNFPDEQIISFHLNPMMSSQLVIEKKNRSKKRLAINSFSIRRLRNKIITEIEETNEMINLETVNFYHKIRNLFLGFNGVLNIKTY</sequence>